<evidence type="ECO:0000256" key="4">
    <source>
        <dbReference type="ARBA" id="ARBA00011037"/>
    </source>
</evidence>
<dbReference type="GO" id="GO:0009423">
    <property type="term" value="P:chorismate biosynthetic process"/>
    <property type="evidence" value="ECO:0007669"/>
    <property type="project" value="UniProtKB-UniRule"/>
</dbReference>
<evidence type="ECO:0000256" key="1">
    <source>
        <dbReference type="ARBA" id="ARBA00001864"/>
    </source>
</evidence>
<feature type="active site" description="Proton donor" evidence="8 9">
    <location>
        <position position="101"/>
    </location>
</feature>
<feature type="binding site" evidence="8">
    <location>
        <position position="75"/>
    </location>
    <ligand>
        <name>substrate</name>
    </ligand>
</feature>
<keyword evidence="8" id="KW-0028">Amino-acid biosynthesis</keyword>
<comment type="pathway">
    <text evidence="3 8">Metabolic intermediate biosynthesis; chorismate biosynthesis; chorismate from D-erythrose 4-phosphate and phosphoenolpyruvate: step 3/7.</text>
</comment>
<reference evidence="11 12" key="1">
    <citation type="submission" date="2019-08" db="EMBL/GenBank/DDBJ databases">
        <authorList>
            <person name="Peeters C."/>
        </authorList>
    </citation>
    <scope>NUCLEOTIDE SEQUENCE [LARGE SCALE GENOMIC DNA]</scope>
    <source>
        <strain evidence="11 12">LMG 31109</strain>
    </source>
</reference>
<feature type="binding site" evidence="8">
    <location>
        <begin position="102"/>
        <end position="103"/>
    </location>
    <ligand>
        <name>substrate</name>
    </ligand>
</feature>
<evidence type="ECO:0000256" key="10">
    <source>
        <dbReference type="PIRSR" id="PIRSR001399-3"/>
    </source>
</evidence>
<dbReference type="SUPFAM" id="SSF52304">
    <property type="entry name" value="Type II 3-dehydroquinate dehydratase"/>
    <property type="match status" value="1"/>
</dbReference>
<comment type="catalytic activity">
    <reaction evidence="1 8">
        <text>3-dehydroquinate = 3-dehydroshikimate + H2O</text>
        <dbReference type="Rhea" id="RHEA:21096"/>
        <dbReference type="ChEBI" id="CHEBI:15377"/>
        <dbReference type="ChEBI" id="CHEBI:16630"/>
        <dbReference type="ChEBI" id="CHEBI:32364"/>
        <dbReference type="EC" id="4.2.1.10"/>
    </reaction>
</comment>
<dbReference type="AlphaFoldDB" id="A0A5E4XPA4"/>
<dbReference type="NCBIfam" id="NF003807">
    <property type="entry name" value="PRK05395.1-4"/>
    <property type="match status" value="1"/>
</dbReference>
<dbReference type="HAMAP" id="MF_00169">
    <property type="entry name" value="AroQ"/>
    <property type="match status" value="1"/>
</dbReference>
<feature type="binding site" evidence="8">
    <location>
        <position position="88"/>
    </location>
    <ligand>
        <name>substrate</name>
    </ligand>
</feature>
<organism evidence="11 12">
    <name type="scientific">Pandoraea nosoerga</name>
    <dbReference type="NCBI Taxonomy" id="2508296"/>
    <lineage>
        <taxon>Bacteria</taxon>
        <taxon>Pseudomonadati</taxon>
        <taxon>Pseudomonadota</taxon>
        <taxon>Betaproteobacteria</taxon>
        <taxon>Burkholderiales</taxon>
        <taxon>Burkholderiaceae</taxon>
        <taxon>Pandoraea</taxon>
    </lineage>
</organism>
<comment type="caution">
    <text evidence="8">Lacks conserved residue(s) required for the propagation of feature annotation.</text>
</comment>
<evidence type="ECO:0000256" key="5">
    <source>
        <dbReference type="ARBA" id="ARBA00011193"/>
    </source>
</evidence>
<feature type="site" description="Transition state stabilizer" evidence="8 10">
    <location>
        <position position="19"/>
    </location>
</feature>
<comment type="subunit">
    <text evidence="5 8">Homododecamer.</text>
</comment>
<gene>
    <name evidence="8" type="primary">aroQ</name>
    <name evidence="11" type="ORF">PNO31109_04011</name>
</gene>
<dbReference type="GO" id="GO:0003855">
    <property type="term" value="F:3-dehydroquinate dehydratase activity"/>
    <property type="evidence" value="ECO:0007669"/>
    <property type="project" value="UniProtKB-UniRule"/>
</dbReference>
<dbReference type="GO" id="GO:0008652">
    <property type="term" value="P:amino acid biosynthetic process"/>
    <property type="evidence" value="ECO:0007669"/>
    <property type="project" value="UniProtKB-KW"/>
</dbReference>
<dbReference type="NCBIfam" id="NF003806">
    <property type="entry name" value="PRK05395.1-3"/>
    <property type="match status" value="1"/>
</dbReference>
<dbReference type="PANTHER" id="PTHR21272">
    <property type="entry name" value="CATABOLIC 3-DEHYDROQUINASE"/>
    <property type="match status" value="1"/>
</dbReference>
<dbReference type="CDD" id="cd00466">
    <property type="entry name" value="DHQase_II"/>
    <property type="match status" value="1"/>
</dbReference>
<dbReference type="PANTHER" id="PTHR21272:SF3">
    <property type="entry name" value="CATABOLIC 3-DEHYDROQUINASE"/>
    <property type="match status" value="1"/>
</dbReference>
<protein>
    <recommendedName>
        <fullName evidence="6 8">3-dehydroquinate dehydratase</fullName>
        <shortName evidence="8">3-dehydroquinase</shortName>
        <ecNumber evidence="6 8">4.2.1.10</ecNumber>
    </recommendedName>
    <alternativeName>
        <fullName evidence="8">Type II DHQase</fullName>
    </alternativeName>
</protein>
<dbReference type="PIRSF" id="PIRSF001399">
    <property type="entry name" value="DHquinase_II"/>
    <property type="match status" value="1"/>
</dbReference>
<accession>A0A5E4XPA4</accession>
<sequence length="147" mass="16184">MSDLVYVLNGPNLNMLGRREPHLYGHTTLAEIEQTVRTLAARLELRCEFRQTNSEATMVDWLQEAFQADAGVVLNPAGLSFRSIPVLDAAKLLRRPLIEVHITNIHKREEVYRHSLISSVATGVICGLGAQCYPLALQAMASMLAGG</sequence>
<evidence type="ECO:0000256" key="9">
    <source>
        <dbReference type="PIRSR" id="PIRSR001399-1"/>
    </source>
</evidence>
<dbReference type="GO" id="GO:0019631">
    <property type="term" value="P:quinate catabolic process"/>
    <property type="evidence" value="ECO:0007669"/>
    <property type="project" value="TreeGrafter"/>
</dbReference>
<dbReference type="OrthoDB" id="9790793at2"/>
<evidence type="ECO:0000256" key="7">
    <source>
        <dbReference type="ARBA" id="ARBA00023239"/>
    </source>
</evidence>
<dbReference type="EC" id="4.2.1.10" evidence="6 8"/>
<evidence type="ECO:0000256" key="6">
    <source>
        <dbReference type="ARBA" id="ARBA00012060"/>
    </source>
</evidence>
<dbReference type="RefSeq" id="WP_150557218.1">
    <property type="nucleotide sequence ID" value="NZ_CABPSC010000020.1"/>
</dbReference>
<dbReference type="InterPro" id="IPR018509">
    <property type="entry name" value="DHquinase_II_CS"/>
</dbReference>
<feature type="active site" description="Proton acceptor" evidence="8 9">
    <location>
        <position position="24"/>
    </location>
</feature>
<dbReference type="PROSITE" id="PS01029">
    <property type="entry name" value="DEHYDROQUINASE_II"/>
    <property type="match status" value="1"/>
</dbReference>
<comment type="function">
    <text evidence="2 8">Catalyzes a trans-dehydration via an enolate intermediate.</text>
</comment>
<dbReference type="InterPro" id="IPR036441">
    <property type="entry name" value="DHquinase_II_sf"/>
</dbReference>
<dbReference type="UniPathway" id="UPA00053">
    <property type="reaction ID" value="UER00086"/>
</dbReference>
<dbReference type="Pfam" id="PF01220">
    <property type="entry name" value="DHquinase_II"/>
    <property type="match status" value="1"/>
</dbReference>
<comment type="similarity">
    <text evidence="4 8">Belongs to the type-II 3-dehydroquinase family.</text>
</comment>
<dbReference type="EMBL" id="CABPSC010000020">
    <property type="protein sequence ID" value="VVE38207.1"/>
    <property type="molecule type" value="Genomic_DNA"/>
</dbReference>
<dbReference type="NCBIfam" id="NF003805">
    <property type="entry name" value="PRK05395.1-2"/>
    <property type="match status" value="1"/>
</dbReference>
<proteinExistence type="inferred from homology"/>
<evidence type="ECO:0000256" key="2">
    <source>
        <dbReference type="ARBA" id="ARBA00003924"/>
    </source>
</evidence>
<evidence type="ECO:0000256" key="8">
    <source>
        <dbReference type="HAMAP-Rule" id="MF_00169"/>
    </source>
</evidence>
<dbReference type="InterPro" id="IPR001874">
    <property type="entry name" value="DHquinase_II"/>
</dbReference>
<dbReference type="Proteomes" id="UP000367825">
    <property type="component" value="Unassembled WGS sequence"/>
</dbReference>
<keyword evidence="12" id="KW-1185">Reference proteome</keyword>
<evidence type="ECO:0000313" key="12">
    <source>
        <dbReference type="Proteomes" id="UP000367825"/>
    </source>
</evidence>
<keyword evidence="8" id="KW-0057">Aromatic amino acid biosynthesis</keyword>
<keyword evidence="7 8" id="KW-0456">Lyase</keyword>
<dbReference type="Gene3D" id="3.40.50.9100">
    <property type="entry name" value="Dehydroquinase, class II"/>
    <property type="match status" value="1"/>
</dbReference>
<name>A0A5E4XPA4_9BURK</name>
<evidence type="ECO:0000313" key="11">
    <source>
        <dbReference type="EMBL" id="VVE38207.1"/>
    </source>
</evidence>
<dbReference type="GO" id="GO:0009073">
    <property type="term" value="P:aromatic amino acid family biosynthetic process"/>
    <property type="evidence" value="ECO:0007669"/>
    <property type="project" value="UniProtKB-KW"/>
</dbReference>
<evidence type="ECO:0000256" key="3">
    <source>
        <dbReference type="ARBA" id="ARBA00004902"/>
    </source>
</evidence>